<comment type="caution">
    <text evidence="1">The sequence shown here is derived from an EMBL/GenBank/DDBJ whole genome shotgun (WGS) entry which is preliminary data.</text>
</comment>
<proteinExistence type="predicted"/>
<organism evidence="1 2">
    <name type="scientific">Takifugu flavidus</name>
    <name type="common">sansaifugu</name>
    <dbReference type="NCBI Taxonomy" id="433684"/>
    <lineage>
        <taxon>Eukaryota</taxon>
        <taxon>Metazoa</taxon>
        <taxon>Chordata</taxon>
        <taxon>Craniata</taxon>
        <taxon>Vertebrata</taxon>
        <taxon>Euteleostomi</taxon>
        <taxon>Actinopterygii</taxon>
        <taxon>Neopterygii</taxon>
        <taxon>Teleostei</taxon>
        <taxon>Neoteleostei</taxon>
        <taxon>Acanthomorphata</taxon>
        <taxon>Eupercaria</taxon>
        <taxon>Tetraodontiformes</taxon>
        <taxon>Tetradontoidea</taxon>
        <taxon>Tetraodontidae</taxon>
        <taxon>Takifugu</taxon>
    </lineage>
</organism>
<keyword evidence="2" id="KW-1185">Reference proteome</keyword>
<protein>
    <submittedName>
        <fullName evidence="1">Uncharacterized protein</fullName>
    </submittedName>
</protein>
<gene>
    <name evidence="1" type="ORF">D4764_12G0011930</name>
</gene>
<accession>A0A5C6PE73</accession>
<evidence type="ECO:0000313" key="1">
    <source>
        <dbReference type="EMBL" id="TWW77803.1"/>
    </source>
</evidence>
<name>A0A5C6PE73_9TELE</name>
<sequence>MGAKESRIGFLSYDEAVKRGELCQRSFLVKICCYTFIQDGAVYTMTWSSMYASWPTLGSPLRPEWPFPRWRLHARGYVGIPRS</sequence>
<dbReference type="AlphaFoldDB" id="A0A5C6PE73"/>
<dbReference type="EMBL" id="RHFK02000004">
    <property type="protein sequence ID" value="TWW77803.1"/>
    <property type="molecule type" value="Genomic_DNA"/>
</dbReference>
<dbReference type="Proteomes" id="UP000324091">
    <property type="component" value="Chromosome 12"/>
</dbReference>
<evidence type="ECO:0000313" key="2">
    <source>
        <dbReference type="Proteomes" id="UP000324091"/>
    </source>
</evidence>
<reference evidence="1 2" key="1">
    <citation type="submission" date="2019-04" db="EMBL/GenBank/DDBJ databases">
        <title>Chromosome genome assembly for Takifugu flavidus.</title>
        <authorList>
            <person name="Xiao S."/>
        </authorList>
    </citation>
    <scope>NUCLEOTIDE SEQUENCE [LARGE SCALE GENOMIC DNA]</scope>
    <source>
        <strain evidence="1">HTHZ2018</strain>
        <tissue evidence="1">Muscle</tissue>
    </source>
</reference>